<evidence type="ECO:0000313" key="10">
    <source>
        <dbReference type="Proteomes" id="UP000298030"/>
    </source>
</evidence>
<dbReference type="GO" id="GO:0001228">
    <property type="term" value="F:DNA-binding transcription activator activity, RNA polymerase II-specific"/>
    <property type="evidence" value="ECO:0007669"/>
    <property type="project" value="TreeGrafter"/>
</dbReference>
<dbReference type="InterPro" id="IPR001138">
    <property type="entry name" value="Zn2Cys6_DnaBD"/>
</dbReference>
<proteinExistence type="predicted"/>
<evidence type="ECO:0000256" key="2">
    <source>
        <dbReference type="ARBA" id="ARBA00022833"/>
    </source>
</evidence>
<dbReference type="SUPFAM" id="SSF57701">
    <property type="entry name" value="Zn2/Cys6 DNA-binding domain"/>
    <property type="match status" value="1"/>
</dbReference>
<dbReference type="Gene3D" id="4.10.240.10">
    <property type="entry name" value="Zn(2)-C6 fungal-type DNA-binding domain"/>
    <property type="match status" value="1"/>
</dbReference>
<dbReference type="Proteomes" id="UP000298030">
    <property type="component" value="Unassembled WGS sequence"/>
</dbReference>
<comment type="caution">
    <text evidence="9">The sequence shown here is derived from an EMBL/GenBank/DDBJ whole genome shotgun (WGS) entry which is preliminary data.</text>
</comment>
<dbReference type="PANTHER" id="PTHR31944:SF131">
    <property type="entry name" value="HEME-RESPONSIVE ZINC FINGER TRANSCRIPTION FACTOR HAP1"/>
    <property type="match status" value="1"/>
</dbReference>
<protein>
    <recommendedName>
        <fullName evidence="8">Zn(2)-C6 fungal-type domain-containing protein</fullName>
    </recommendedName>
</protein>
<accession>A0A4Y7TSV5</accession>
<dbReference type="AlphaFoldDB" id="A0A4Y7TSV5"/>
<feature type="compositionally biased region" description="Gly residues" evidence="7">
    <location>
        <begin position="335"/>
        <end position="351"/>
    </location>
</feature>
<evidence type="ECO:0000313" key="9">
    <source>
        <dbReference type="EMBL" id="TEB36968.1"/>
    </source>
</evidence>
<feature type="domain" description="Zn(2)-C6 fungal-type" evidence="8">
    <location>
        <begin position="129"/>
        <end position="160"/>
    </location>
</feature>
<evidence type="ECO:0000256" key="6">
    <source>
        <dbReference type="ARBA" id="ARBA00023242"/>
    </source>
</evidence>
<dbReference type="Pfam" id="PF00172">
    <property type="entry name" value="Zn_clus"/>
    <property type="match status" value="1"/>
</dbReference>
<gene>
    <name evidence="9" type="ORF">FA13DRAFT_1091450</name>
</gene>
<keyword evidence="5" id="KW-0804">Transcription</keyword>
<keyword evidence="3" id="KW-0805">Transcription regulation</keyword>
<feature type="region of interest" description="Disordered" evidence="7">
    <location>
        <begin position="1"/>
        <end position="128"/>
    </location>
</feature>
<evidence type="ECO:0000256" key="5">
    <source>
        <dbReference type="ARBA" id="ARBA00023163"/>
    </source>
</evidence>
<dbReference type="GO" id="GO:0000978">
    <property type="term" value="F:RNA polymerase II cis-regulatory region sequence-specific DNA binding"/>
    <property type="evidence" value="ECO:0007669"/>
    <property type="project" value="TreeGrafter"/>
</dbReference>
<feature type="compositionally biased region" description="Polar residues" evidence="7">
    <location>
        <begin position="1"/>
        <end position="11"/>
    </location>
</feature>
<keyword evidence="4" id="KW-0238">DNA-binding</keyword>
<keyword evidence="10" id="KW-1185">Reference proteome</keyword>
<sequence length="487" mass="51649">MQLAPFTSPSPEGSPHRRRRVPTSHSDMPSGTPNPSQTLPSIRHIQALIPQPPPPMNDPSGAYPYAPPPPSSGLSTSSSGAMDSIMNPQPVPPPQQPPQRESEYYGGVDSQEEDDLGPPKKKRRRQALSCTECKRRKIKCDRNQPCAPCSRRGEQAKCKWAVFEQPDKYVTRAEYEELKAQFDELRMIVHRLLPQESSSGAPAIGSLPYYPMSSSNPTLVGTHGVPESGHQPYQTSMYSSIMAPPSTYPPHHLDSTSPPLHRYSSRPEESQSPRHHASGSGAGASSLVSSMQPGSSGSQSRSSGSSSRIASDHKSPGTSGGGGATSAGGAISTGLLGGAGSSSSSGGGNGGARHSPLSLTSITGPSSSGYGLSDSLMTQSKNFHAQTLTLGERLRHDRPLLLEGPAFLTPLTPIQLVSRTIPARRASRSLLRSRRCTLTGMARRFRLLHPLPRPPSSSAPHPLLVGRVTAPLGGWTTGTVCRVVAAK</sequence>
<dbReference type="GO" id="GO:0008270">
    <property type="term" value="F:zinc ion binding"/>
    <property type="evidence" value="ECO:0007669"/>
    <property type="project" value="InterPro"/>
</dbReference>
<dbReference type="PROSITE" id="PS00463">
    <property type="entry name" value="ZN2_CY6_FUNGAL_1"/>
    <property type="match status" value="1"/>
</dbReference>
<dbReference type="PROSITE" id="PS50048">
    <property type="entry name" value="ZN2_CY6_FUNGAL_2"/>
    <property type="match status" value="1"/>
</dbReference>
<keyword evidence="1" id="KW-0479">Metal-binding</keyword>
<dbReference type="InterPro" id="IPR036864">
    <property type="entry name" value="Zn2-C6_fun-type_DNA-bd_sf"/>
</dbReference>
<dbReference type="OrthoDB" id="3362851at2759"/>
<dbReference type="CDD" id="cd00067">
    <property type="entry name" value="GAL4"/>
    <property type="match status" value="1"/>
</dbReference>
<feature type="region of interest" description="Disordered" evidence="7">
    <location>
        <begin position="220"/>
        <end position="363"/>
    </location>
</feature>
<organism evidence="9 10">
    <name type="scientific">Coprinellus micaceus</name>
    <name type="common">Glistening ink-cap mushroom</name>
    <name type="synonym">Coprinus micaceus</name>
    <dbReference type="NCBI Taxonomy" id="71717"/>
    <lineage>
        <taxon>Eukaryota</taxon>
        <taxon>Fungi</taxon>
        <taxon>Dikarya</taxon>
        <taxon>Basidiomycota</taxon>
        <taxon>Agaricomycotina</taxon>
        <taxon>Agaricomycetes</taxon>
        <taxon>Agaricomycetidae</taxon>
        <taxon>Agaricales</taxon>
        <taxon>Agaricineae</taxon>
        <taxon>Psathyrellaceae</taxon>
        <taxon>Coprinellus</taxon>
    </lineage>
</organism>
<name>A0A4Y7TSV5_COPMI</name>
<reference evidence="9 10" key="1">
    <citation type="journal article" date="2019" name="Nat. Ecol. Evol.">
        <title>Megaphylogeny resolves global patterns of mushroom evolution.</title>
        <authorList>
            <person name="Varga T."/>
            <person name="Krizsan K."/>
            <person name="Foldi C."/>
            <person name="Dima B."/>
            <person name="Sanchez-Garcia M."/>
            <person name="Sanchez-Ramirez S."/>
            <person name="Szollosi G.J."/>
            <person name="Szarkandi J.G."/>
            <person name="Papp V."/>
            <person name="Albert L."/>
            <person name="Andreopoulos W."/>
            <person name="Angelini C."/>
            <person name="Antonin V."/>
            <person name="Barry K.W."/>
            <person name="Bougher N.L."/>
            <person name="Buchanan P."/>
            <person name="Buyck B."/>
            <person name="Bense V."/>
            <person name="Catcheside P."/>
            <person name="Chovatia M."/>
            <person name="Cooper J."/>
            <person name="Damon W."/>
            <person name="Desjardin D."/>
            <person name="Finy P."/>
            <person name="Geml J."/>
            <person name="Haridas S."/>
            <person name="Hughes K."/>
            <person name="Justo A."/>
            <person name="Karasinski D."/>
            <person name="Kautmanova I."/>
            <person name="Kiss B."/>
            <person name="Kocsube S."/>
            <person name="Kotiranta H."/>
            <person name="LaButti K.M."/>
            <person name="Lechner B.E."/>
            <person name="Liimatainen K."/>
            <person name="Lipzen A."/>
            <person name="Lukacs Z."/>
            <person name="Mihaltcheva S."/>
            <person name="Morgado L.N."/>
            <person name="Niskanen T."/>
            <person name="Noordeloos M.E."/>
            <person name="Ohm R.A."/>
            <person name="Ortiz-Santana B."/>
            <person name="Ovrebo C."/>
            <person name="Racz N."/>
            <person name="Riley R."/>
            <person name="Savchenko A."/>
            <person name="Shiryaev A."/>
            <person name="Soop K."/>
            <person name="Spirin V."/>
            <person name="Szebenyi C."/>
            <person name="Tomsovsky M."/>
            <person name="Tulloss R.E."/>
            <person name="Uehling J."/>
            <person name="Grigoriev I.V."/>
            <person name="Vagvolgyi C."/>
            <person name="Papp T."/>
            <person name="Martin F.M."/>
            <person name="Miettinen O."/>
            <person name="Hibbett D.S."/>
            <person name="Nagy L.G."/>
        </authorList>
    </citation>
    <scope>NUCLEOTIDE SEQUENCE [LARGE SCALE GENOMIC DNA]</scope>
    <source>
        <strain evidence="9 10">FP101781</strain>
    </source>
</reference>
<dbReference type="EMBL" id="QPFP01000005">
    <property type="protein sequence ID" value="TEB36968.1"/>
    <property type="molecule type" value="Genomic_DNA"/>
</dbReference>
<evidence type="ECO:0000256" key="1">
    <source>
        <dbReference type="ARBA" id="ARBA00022723"/>
    </source>
</evidence>
<dbReference type="STRING" id="71717.A0A4Y7TSV5"/>
<evidence type="ECO:0000256" key="4">
    <source>
        <dbReference type="ARBA" id="ARBA00023125"/>
    </source>
</evidence>
<keyword evidence="6" id="KW-0539">Nucleus</keyword>
<evidence type="ECO:0000256" key="3">
    <source>
        <dbReference type="ARBA" id="ARBA00023015"/>
    </source>
</evidence>
<feature type="compositionally biased region" description="Polar residues" evidence="7">
    <location>
        <begin position="23"/>
        <end position="40"/>
    </location>
</feature>
<evidence type="ECO:0000256" key="7">
    <source>
        <dbReference type="SAM" id="MobiDB-lite"/>
    </source>
</evidence>
<feature type="compositionally biased region" description="Low complexity" evidence="7">
    <location>
        <begin position="283"/>
        <end position="307"/>
    </location>
</feature>
<keyword evidence="2" id="KW-0862">Zinc</keyword>
<evidence type="ECO:0000259" key="8">
    <source>
        <dbReference type="PROSITE" id="PS50048"/>
    </source>
</evidence>
<dbReference type="InterPro" id="IPR051430">
    <property type="entry name" value="Fungal_TF_Env_Response"/>
</dbReference>
<dbReference type="PANTHER" id="PTHR31944">
    <property type="entry name" value="HEME-RESPONSIVE ZINC FINGER TRANSCRIPTION FACTOR HAP1"/>
    <property type="match status" value="1"/>
</dbReference>
<dbReference type="GO" id="GO:0005634">
    <property type="term" value="C:nucleus"/>
    <property type="evidence" value="ECO:0007669"/>
    <property type="project" value="TreeGrafter"/>
</dbReference>
<dbReference type="SMART" id="SM00066">
    <property type="entry name" value="GAL4"/>
    <property type="match status" value="1"/>
</dbReference>